<keyword evidence="3" id="KW-1185">Reference proteome</keyword>
<gene>
    <name evidence="2" type="primary">gb23181</name>
    <name evidence="2" type="ORF">PR202_gb23181</name>
</gene>
<dbReference type="Pfam" id="PF23247">
    <property type="entry name" value="LRR_RPS2"/>
    <property type="match status" value="1"/>
</dbReference>
<sequence length="881" mass="100388">MHEDSRSISGKDNVIYFDGWDGLGATTVLRNVAQRLAVAVEPHAGLRFDRIIHIDCSKWESKRAVQRAIAEQLKLPDEVMEMLDQQDEEDDYHGLEQGSRAEVPQVVREIYQSIQNSRFLVIFFNGSNEEIDLTNLGFHLYSSNKVLWTFQGSLRLMSKKKIDGAMKTTTGTVFAPSPDKVCQDHAMLDFANIGVVQIIPPIPSENIFRHYDELRVLKLSCCSLSLSLPFLCCRNLRFLWLDQCQDIVLRNDGAAEKEKIHQCFERLWVFDVRYTRCERSLLSAPILDLMTQLRELIVVGGQGWDIGQLRGRLPNIRKLRVSKSTIRCSSSSWLLEKDLFSRMNKMELLEFSGNRIMSGMTSLPMASNRLLETITMNEGCAGLGHILLRGCSKLKNVLLGGSFIGLNSIDISGTAVKMLDLSAVSALILDELIALDCDKLCAILWPPEEKRRNFLSKLRIDTTMESSTNATSGSSWSSLLARYNWYISLNDARLLQSLVPFKSGTKEERIIKSSGQVGLEYLQKQQQLPEISNPSVCVEVAITLKNHMRHISEGDDDDAPTITETWPCPHAPNLNPEHCYMYIQDQPVRNRLPKRARSEFISTGITVPDMICDNTSILHVHDSKSITRVPGPAPPVEGARWNALKWCRVERCPSLDCVFTCPSGSNDMIMFTYLATLWSSQLLKVHCIWDVSRPSSVDFYSFQMLKFVHLDLCPRLTHMLPLSSKTHVLLPLYATVIHETCLGSLETLEILWCGNLRAVFPLDTYTEGIESCQDQQQQHKGIIVKFPHLKRIHLHELPMLQGICGSGRIYAPELESIKIRGCWSLMCLPILDKNKVECDCEKEWWDRLQWDRMDINHRPSLYKPIHPRYYKKTFLRGSLLR</sequence>
<dbReference type="PANTHER" id="PTHR33463:SF34">
    <property type="entry name" value="DISEASE RESISTANCE PROTEIN RPS2"/>
    <property type="match status" value="1"/>
</dbReference>
<dbReference type="InterPro" id="IPR050905">
    <property type="entry name" value="Plant_NBS-LRR"/>
</dbReference>
<name>A0AAV5FFK9_ELECO</name>
<accession>A0AAV5FFK9</accession>
<dbReference type="PANTHER" id="PTHR33463">
    <property type="entry name" value="NB-ARC DOMAIN-CONTAINING PROTEIN-RELATED"/>
    <property type="match status" value="1"/>
</dbReference>
<evidence type="ECO:0000313" key="3">
    <source>
        <dbReference type="Proteomes" id="UP001054889"/>
    </source>
</evidence>
<dbReference type="EMBL" id="BQKI01000085">
    <property type="protein sequence ID" value="GJN34514.1"/>
    <property type="molecule type" value="Genomic_DNA"/>
</dbReference>
<dbReference type="InterPro" id="IPR032675">
    <property type="entry name" value="LRR_dom_sf"/>
</dbReference>
<evidence type="ECO:0000313" key="2">
    <source>
        <dbReference type="EMBL" id="GJN34514.1"/>
    </source>
</evidence>
<feature type="domain" description="Disease resistance protein At4g27190-like leucine-rich repeats" evidence="1">
    <location>
        <begin position="739"/>
        <end position="827"/>
    </location>
</feature>
<comment type="caution">
    <text evidence="2">The sequence shown here is derived from an EMBL/GenBank/DDBJ whole genome shotgun (WGS) entry which is preliminary data.</text>
</comment>
<proteinExistence type="predicted"/>
<dbReference type="InterPro" id="IPR057135">
    <property type="entry name" value="At4g27190-like_LRR"/>
</dbReference>
<protein>
    <recommendedName>
        <fullName evidence="1">Disease resistance protein At4g27190-like leucine-rich repeats domain-containing protein</fullName>
    </recommendedName>
</protein>
<dbReference type="Proteomes" id="UP001054889">
    <property type="component" value="Unassembled WGS sequence"/>
</dbReference>
<evidence type="ECO:0000259" key="1">
    <source>
        <dbReference type="Pfam" id="PF23247"/>
    </source>
</evidence>
<dbReference type="SUPFAM" id="SSF52058">
    <property type="entry name" value="L domain-like"/>
    <property type="match status" value="1"/>
</dbReference>
<dbReference type="Gene3D" id="3.80.10.10">
    <property type="entry name" value="Ribonuclease Inhibitor"/>
    <property type="match status" value="1"/>
</dbReference>
<dbReference type="AlphaFoldDB" id="A0AAV5FFK9"/>
<organism evidence="2 3">
    <name type="scientific">Eleusine coracana subsp. coracana</name>
    <dbReference type="NCBI Taxonomy" id="191504"/>
    <lineage>
        <taxon>Eukaryota</taxon>
        <taxon>Viridiplantae</taxon>
        <taxon>Streptophyta</taxon>
        <taxon>Embryophyta</taxon>
        <taxon>Tracheophyta</taxon>
        <taxon>Spermatophyta</taxon>
        <taxon>Magnoliopsida</taxon>
        <taxon>Liliopsida</taxon>
        <taxon>Poales</taxon>
        <taxon>Poaceae</taxon>
        <taxon>PACMAD clade</taxon>
        <taxon>Chloridoideae</taxon>
        <taxon>Cynodonteae</taxon>
        <taxon>Eleusininae</taxon>
        <taxon>Eleusine</taxon>
    </lineage>
</organism>
<reference evidence="2" key="2">
    <citation type="submission" date="2021-12" db="EMBL/GenBank/DDBJ databases">
        <title>Resequencing data analysis of finger millet.</title>
        <authorList>
            <person name="Hatakeyama M."/>
            <person name="Aluri S."/>
            <person name="Balachadran M.T."/>
            <person name="Sivarajan S.R."/>
            <person name="Poveda L."/>
            <person name="Shimizu-Inatsugi R."/>
            <person name="Schlapbach R."/>
            <person name="Sreeman S.M."/>
            <person name="Shimizu K.K."/>
        </authorList>
    </citation>
    <scope>NUCLEOTIDE SEQUENCE</scope>
</reference>
<reference evidence="2" key="1">
    <citation type="journal article" date="2018" name="DNA Res.">
        <title>Multiple hybrid de novo genome assembly of finger millet, an orphan allotetraploid crop.</title>
        <authorList>
            <person name="Hatakeyama M."/>
            <person name="Aluri S."/>
            <person name="Balachadran M.T."/>
            <person name="Sivarajan S.R."/>
            <person name="Patrignani A."/>
            <person name="Gruter S."/>
            <person name="Poveda L."/>
            <person name="Shimizu-Inatsugi R."/>
            <person name="Baeten J."/>
            <person name="Francoijs K.J."/>
            <person name="Nataraja K.N."/>
            <person name="Reddy Y.A.N."/>
            <person name="Phadnis S."/>
            <person name="Ravikumar R.L."/>
            <person name="Schlapbach R."/>
            <person name="Sreeman S.M."/>
            <person name="Shimizu K.K."/>
        </authorList>
    </citation>
    <scope>NUCLEOTIDE SEQUENCE</scope>
</reference>